<dbReference type="EMBL" id="BKCJ010004956">
    <property type="protein sequence ID" value="GEU64055.1"/>
    <property type="molecule type" value="Genomic_DNA"/>
</dbReference>
<reference evidence="2" key="1">
    <citation type="journal article" date="2019" name="Sci. Rep.">
        <title>Draft genome of Tanacetum cinerariifolium, the natural source of mosquito coil.</title>
        <authorList>
            <person name="Yamashiro T."/>
            <person name="Shiraishi A."/>
            <person name="Satake H."/>
            <person name="Nakayama K."/>
        </authorList>
    </citation>
    <scope>NUCLEOTIDE SEQUENCE</scope>
</reference>
<comment type="caution">
    <text evidence="2">The sequence shown here is derived from an EMBL/GenBank/DDBJ whole genome shotgun (WGS) entry which is preliminary data.</text>
</comment>
<sequence length="110" mass="11997">MWLTATADDDGEQRRTAGDVVDGNNKRRTAYLVEQCARKVASIRSPTRIGAGLGENIAPMERPDKIPLGIGARLRHGLLIGFEDGGWSPRPKPVPLPFLLVIDNLTSYTS</sequence>
<gene>
    <name evidence="2" type="ORF">Tci_036033</name>
</gene>
<evidence type="ECO:0000256" key="1">
    <source>
        <dbReference type="SAM" id="MobiDB-lite"/>
    </source>
</evidence>
<accession>A0A6L2LV81</accession>
<name>A0A6L2LV81_TANCI</name>
<evidence type="ECO:0000313" key="2">
    <source>
        <dbReference type="EMBL" id="GEU64055.1"/>
    </source>
</evidence>
<protein>
    <submittedName>
        <fullName evidence="2">Uncharacterized protein</fullName>
    </submittedName>
</protein>
<organism evidence="2">
    <name type="scientific">Tanacetum cinerariifolium</name>
    <name type="common">Dalmatian daisy</name>
    <name type="synonym">Chrysanthemum cinerariifolium</name>
    <dbReference type="NCBI Taxonomy" id="118510"/>
    <lineage>
        <taxon>Eukaryota</taxon>
        <taxon>Viridiplantae</taxon>
        <taxon>Streptophyta</taxon>
        <taxon>Embryophyta</taxon>
        <taxon>Tracheophyta</taxon>
        <taxon>Spermatophyta</taxon>
        <taxon>Magnoliopsida</taxon>
        <taxon>eudicotyledons</taxon>
        <taxon>Gunneridae</taxon>
        <taxon>Pentapetalae</taxon>
        <taxon>asterids</taxon>
        <taxon>campanulids</taxon>
        <taxon>Asterales</taxon>
        <taxon>Asteraceae</taxon>
        <taxon>Asteroideae</taxon>
        <taxon>Anthemideae</taxon>
        <taxon>Anthemidinae</taxon>
        <taxon>Tanacetum</taxon>
    </lineage>
</organism>
<feature type="region of interest" description="Disordered" evidence="1">
    <location>
        <begin position="1"/>
        <end position="21"/>
    </location>
</feature>
<proteinExistence type="predicted"/>
<dbReference type="AlphaFoldDB" id="A0A6L2LV81"/>